<dbReference type="RefSeq" id="WP_311690006.1">
    <property type="nucleotide sequence ID" value="NZ_JAVRHL010000002.1"/>
</dbReference>
<evidence type="ECO:0000313" key="2">
    <source>
        <dbReference type="Proteomes" id="UP001265259"/>
    </source>
</evidence>
<keyword evidence="2" id="KW-1185">Reference proteome</keyword>
<comment type="caution">
    <text evidence="1">The sequence shown here is derived from an EMBL/GenBank/DDBJ whole genome shotgun (WGS) entry which is preliminary data.</text>
</comment>
<sequence length="288" mass="31549">MDATLSPTNDEDRLLAAFAKAPWEGLGRRALGDARAVPTMLSEAEQKLYYWLAAFWCEGAGEIVDLGSFAGGSTARLAEGHRAAGLESGIHAYDRFTADEKVKSSILYKQGIAPFEGEDILPLAQSLLGPWAPAITYHRGEIDEMTWSGGPIEMLVMDASKAAGTMDAMSAAFMPHLVPGRSLLVQQDYLHWSQPWVPAQMERMASCFRPIAHAPRDTLVFLCTAPVTSDILEAGRTATARDEALLSDLETARERSRDWGLADRLQETIDGLRANPGKRRAFQFKRPG</sequence>
<dbReference type="Proteomes" id="UP001265259">
    <property type="component" value="Unassembled WGS sequence"/>
</dbReference>
<proteinExistence type="predicted"/>
<protein>
    <recommendedName>
        <fullName evidence="3">Class I SAM-dependent methyltransferase</fullName>
    </recommendedName>
</protein>
<organism evidence="1 2">
    <name type="scientific">Tropicimonas omnivorans</name>
    <dbReference type="NCBI Taxonomy" id="3075590"/>
    <lineage>
        <taxon>Bacteria</taxon>
        <taxon>Pseudomonadati</taxon>
        <taxon>Pseudomonadota</taxon>
        <taxon>Alphaproteobacteria</taxon>
        <taxon>Rhodobacterales</taxon>
        <taxon>Roseobacteraceae</taxon>
        <taxon>Tropicimonas</taxon>
    </lineage>
</organism>
<dbReference type="InterPro" id="IPR029063">
    <property type="entry name" value="SAM-dependent_MTases_sf"/>
</dbReference>
<reference evidence="1 2" key="1">
    <citation type="submission" date="2023-09" db="EMBL/GenBank/DDBJ databases">
        <authorList>
            <person name="Rey-Velasco X."/>
        </authorList>
    </citation>
    <scope>NUCLEOTIDE SEQUENCE [LARGE SCALE GENOMIC DNA]</scope>
    <source>
        <strain evidence="1 2">F158</strain>
    </source>
</reference>
<evidence type="ECO:0000313" key="1">
    <source>
        <dbReference type="EMBL" id="MDT0682233.1"/>
    </source>
</evidence>
<evidence type="ECO:0008006" key="3">
    <source>
        <dbReference type="Google" id="ProtNLM"/>
    </source>
</evidence>
<accession>A0ABU3DET7</accession>
<dbReference type="EMBL" id="JAVRHL010000002">
    <property type="protein sequence ID" value="MDT0682233.1"/>
    <property type="molecule type" value="Genomic_DNA"/>
</dbReference>
<dbReference type="SUPFAM" id="SSF53335">
    <property type="entry name" value="S-adenosyl-L-methionine-dependent methyltransferases"/>
    <property type="match status" value="1"/>
</dbReference>
<dbReference type="Gene3D" id="3.40.50.150">
    <property type="entry name" value="Vaccinia Virus protein VP39"/>
    <property type="match status" value="1"/>
</dbReference>
<name>A0ABU3DET7_9RHOB</name>
<gene>
    <name evidence="1" type="ORF">RM543_06020</name>
</gene>